<sequence length="104" mass="11726">MQWLCLTYDGNLQSYIDNSQMLMMSLNTVNINIPAECHPFTLLSKLSGNPKIHQFVEVLSLNKELIQQPELVLEILQEFHNNSKIQTSNHIPTPTALVSASAHP</sequence>
<proteinExistence type="predicted"/>
<evidence type="ECO:0000313" key="2">
    <source>
        <dbReference type="Proteomes" id="UP000765509"/>
    </source>
</evidence>
<protein>
    <submittedName>
        <fullName evidence="1">Uncharacterized protein</fullName>
    </submittedName>
</protein>
<reference evidence="1" key="1">
    <citation type="submission" date="2021-03" db="EMBL/GenBank/DDBJ databases">
        <title>Draft genome sequence of rust myrtle Austropuccinia psidii MF-1, a brazilian biotype.</title>
        <authorList>
            <person name="Quecine M.C."/>
            <person name="Pachon D.M.R."/>
            <person name="Bonatelli M.L."/>
            <person name="Correr F.H."/>
            <person name="Franceschini L.M."/>
            <person name="Leite T.F."/>
            <person name="Margarido G.R.A."/>
            <person name="Almeida C.A."/>
            <person name="Ferrarezi J.A."/>
            <person name="Labate C.A."/>
        </authorList>
    </citation>
    <scope>NUCLEOTIDE SEQUENCE</scope>
    <source>
        <strain evidence="1">MF-1</strain>
    </source>
</reference>
<dbReference type="EMBL" id="AVOT02010322">
    <property type="protein sequence ID" value="MBW0489926.1"/>
    <property type="molecule type" value="Genomic_DNA"/>
</dbReference>
<dbReference type="Proteomes" id="UP000765509">
    <property type="component" value="Unassembled WGS sequence"/>
</dbReference>
<keyword evidence="2" id="KW-1185">Reference proteome</keyword>
<comment type="caution">
    <text evidence="1">The sequence shown here is derived from an EMBL/GenBank/DDBJ whole genome shotgun (WGS) entry which is preliminary data.</text>
</comment>
<organism evidence="1 2">
    <name type="scientific">Austropuccinia psidii MF-1</name>
    <dbReference type="NCBI Taxonomy" id="1389203"/>
    <lineage>
        <taxon>Eukaryota</taxon>
        <taxon>Fungi</taxon>
        <taxon>Dikarya</taxon>
        <taxon>Basidiomycota</taxon>
        <taxon>Pucciniomycotina</taxon>
        <taxon>Pucciniomycetes</taxon>
        <taxon>Pucciniales</taxon>
        <taxon>Sphaerophragmiaceae</taxon>
        <taxon>Austropuccinia</taxon>
    </lineage>
</organism>
<gene>
    <name evidence="1" type="ORF">O181_029641</name>
</gene>
<name>A0A9Q3H3H5_9BASI</name>
<dbReference type="AlphaFoldDB" id="A0A9Q3H3H5"/>
<dbReference type="OrthoDB" id="10537000at2759"/>
<accession>A0A9Q3H3H5</accession>
<evidence type="ECO:0000313" key="1">
    <source>
        <dbReference type="EMBL" id="MBW0489926.1"/>
    </source>
</evidence>